<dbReference type="STRING" id="999415.HMPREF9943_00076"/>
<feature type="transmembrane region" description="Helical" evidence="10">
    <location>
        <begin position="145"/>
        <end position="164"/>
    </location>
</feature>
<evidence type="ECO:0000256" key="10">
    <source>
        <dbReference type="SAM" id="Phobius"/>
    </source>
</evidence>
<evidence type="ECO:0000256" key="1">
    <source>
        <dbReference type="ARBA" id="ARBA00004651"/>
    </source>
</evidence>
<dbReference type="GO" id="GO:0051205">
    <property type="term" value="P:protein insertion into membrane"/>
    <property type="evidence" value="ECO:0007669"/>
    <property type="project" value="TreeGrafter"/>
</dbReference>
<dbReference type="AlphaFoldDB" id="M2PPY9"/>
<dbReference type="InterPro" id="IPR001708">
    <property type="entry name" value="YidC/ALB3/OXA1/COX18"/>
</dbReference>
<dbReference type="EMBL" id="AGEJ01000001">
    <property type="protein sequence ID" value="EMD17644.1"/>
    <property type="molecule type" value="Genomic_DNA"/>
</dbReference>
<evidence type="ECO:0000256" key="8">
    <source>
        <dbReference type="ARBA" id="ARBA00023186"/>
    </source>
</evidence>
<dbReference type="PANTHER" id="PTHR12428">
    <property type="entry name" value="OXA1"/>
    <property type="match status" value="1"/>
</dbReference>
<sequence length="293" mass="33595">MVLDQRTKKYLKIFALIAFVFILAGCTNNMNADGTLKASRAITEETKWTLSAGIFDFFLVIPIAKGILFINNLTGNILFGVVGLTIVINIILLPIMIKSTVSSQKMQMLQPEMEKIQNKYKGKKDQTSQLRMQQEIQALYKKNDVSMLGSFSMLLTLPIMLAMWQSVQRVKVLYESTTFGLSLGLTPMSQIQKGHWEYLIIIVIMALSQFLAIEINNMMLKRDKNYHPSKTQNSMKSMNIMMTAMIIFFGMTMPTAMSFYWITTNIITVIRTVYIHIHYIEKEQAKKDENVIR</sequence>
<dbReference type="GO" id="GO:0015031">
    <property type="term" value="P:protein transport"/>
    <property type="evidence" value="ECO:0007669"/>
    <property type="project" value="UniProtKB-KW"/>
</dbReference>
<comment type="caution">
    <text evidence="12">The sequence shown here is derived from an EMBL/GenBank/DDBJ whole genome shotgun (WGS) entry which is preliminary data.</text>
</comment>
<feature type="transmembrane region" description="Helical" evidence="10">
    <location>
        <begin position="12"/>
        <end position="30"/>
    </location>
</feature>
<dbReference type="BioCyc" id="ECAT999415-HMP:GTTI-85-MONOMER"/>
<accession>M2PPY9</accession>
<dbReference type="InterPro" id="IPR047196">
    <property type="entry name" value="YidC_ALB_C"/>
</dbReference>
<dbReference type="Proteomes" id="UP000011758">
    <property type="component" value="Unassembled WGS sequence"/>
</dbReference>
<dbReference type="RefSeq" id="WP_004801087.1">
    <property type="nucleotide sequence ID" value="NZ_AUGJ01000001.1"/>
</dbReference>
<feature type="transmembrane region" description="Helical" evidence="10">
    <location>
        <begin position="50"/>
        <end position="71"/>
    </location>
</feature>
<name>M2PPY9_9FIRM</name>
<dbReference type="InterPro" id="IPR028055">
    <property type="entry name" value="YidC/Oxa/ALB_C"/>
</dbReference>
<evidence type="ECO:0000256" key="3">
    <source>
        <dbReference type="ARBA" id="ARBA00022475"/>
    </source>
</evidence>
<keyword evidence="2" id="KW-0813">Transport</keyword>
<keyword evidence="5" id="KW-0653">Protein transport</keyword>
<evidence type="ECO:0000259" key="11">
    <source>
        <dbReference type="Pfam" id="PF02096"/>
    </source>
</evidence>
<feature type="domain" description="Membrane insertase YidC/Oxa/ALB C-terminal" evidence="11">
    <location>
        <begin position="79"/>
        <end position="276"/>
    </location>
</feature>
<feature type="transmembrane region" description="Helical" evidence="10">
    <location>
        <begin position="77"/>
        <end position="97"/>
    </location>
</feature>
<reference evidence="12 13" key="1">
    <citation type="submission" date="2013-02" db="EMBL/GenBank/DDBJ databases">
        <title>The Genome Sequence of Lactobacillus catenaformis F0143.</title>
        <authorList>
            <consortium name="The Broad Institute Genome Sequencing Platform"/>
            <person name="Earl A."/>
            <person name="Ward D."/>
            <person name="Feldgarden M."/>
            <person name="Gevers D."/>
            <person name="Izard J."/>
            <person name="Blanton J.M."/>
            <person name="Mathney J."/>
            <person name="Dewhirst F.E."/>
            <person name="Young S.K."/>
            <person name="Zeng Q."/>
            <person name="Gargeya S."/>
            <person name="Fitzgerald M."/>
            <person name="Haas B."/>
            <person name="Abouelleil A."/>
            <person name="Alvarado L."/>
            <person name="Arachchi H.M."/>
            <person name="Berlin A."/>
            <person name="Chapman S.B."/>
            <person name="Gearin G."/>
            <person name="Goldberg J."/>
            <person name="Griggs A."/>
            <person name="Gujja S."/>
            <person name="Hansen M."/>
            <person name="Heiman D."/>
            <person name="Howarth C."/>
            <person name="Larimer J."/>
            <person name="Lui A."/>
            <person name="MacDonald P.J.P."/>
            <person name="McCowen C."/>
            <person name="Montmayeur A."/>
            <person name="Murphy C."/>
            <person name="Neiman D."/>
            <person name="Pearson M."/>
            <person name="Priest M."/>
            <person name="Roberts A."/>
            <person name="Saif S."/>
            <person name="Shea T."/>
            <person name="Sisk P."/>
            <person name="Stolte C."/>
            <person name="Sykes S."/>
            <person name="Wortman J."/>
            <person name="Nusbaum C."/>
            <person name="Birren B."/>
        </authorList>
    </citation>
    <scope>NUCLEOTIDE SEQUENCE [LARGE SCALE GENOMIC DNA]</scope>
    <source>
        <strain evidence="12 13">OT 569</strain>
    </source>
</reference>
<evidence type="ECO:0000313" key="12">
    <source>
        <dbReference type="EMBL" id="EMD17644.1"/>
    </source>
</evidence>
<feature type="transmembrane region" description="Helical" evidence="10">
    <location>
        <begin position="240"/>
        <end position="262"/>
    </location>
</feature>
<comment type="subcellular location">
    <subcellularLocation>
        <location evidence="1">Cell membrane</location>
        <topology evidence="1">Multi-pass membrane protein</topology>
    </subcellularLocation>
    <subcellularLocation>
        <location evidence="9">Membrane</location>
        <topology evidence="9">Multi-pass membrane protein</topology>
    </subcellularLocation>
</comment>
<dbReference type="PATRIC" id="fig|999415.3.peg.77"/>
<keyword evidence="8" id="KW-0143">Chaperone</keyword>
<keyword evidence="3" id="KW-1003">Cell membrane</keyword>
<dbReference type="OrthoDB" id="9780552at2"/>
<dbReference type="Pfam" id="PF02096">
    <property type="entry name" value="60KD_IMP"/>
    <property type="match status" value="1"/>
</dbReference>
<evidence type="ECO:0000256" key="4">
    <source>
        <dbReference type="ARBA" id="ARBA00022692"/>
    </source>
</evidence>
<keyword evidence="4 9" id="KW-0812">Transmembrane</keyword>
<evidence type="ECO:0000256" key="5">
    <source>
        <dbReference type="ARBA" id="ARBA00022927"/>
    </source>
</evidence>
<feature type="transmembrane region" description="Helical" evidence="10">
    <location>
        <begin position="198"/>
        <end position="219"/>
    </location>
</feature>
<evidence type="ECO:0000256" key="2">
    <source>
        <dbReference type="ARBA" id="ARBA00022448"/>
    </source>
</evidence>
<dbReference type="GO" id="GO:0005886">
    <property type="term" value="C:plasma membrane"/>
    <property type="evidence" value="ECO:0007669"/>
    <property type="project" value="UniProtKB-SubCell"/>
</dbReference>
<dbReference type="PROSITE" id="PS51257">
    <property type="entry name" value="PROKAR_LIPOPROTEIN"/>
    <property type="match status" value="1"/>
</dbReference>
<dbReference type="GO" id="GO:0032977">
    <property type="term" value="F:membrane insertase activity"/>
    <property type="evidence" value="ECO:0007669"/>
    <property type="project" value="InterPro"/>
</dbReference>
<proteinExistence type="inferred from homology"/>
<evidence type="ECO:0000313" key="13">
    <source>
        <dbReference type="Proteomes" id="UP000011758"/>
    </source>
</evidence>
<evidence type="ECO:0000256" key="7">
    <source>
        <dbReference type="ARBA" id="ARBA00023136"/>
    </source>
</evidence>
<dbReference type="PANTHER" id="PTHR12428:SF65">
    <property type="entry name" value="CYTOCHROME C OXIDASE ASSEMBLY PROTEIN COX18, MITOCHONDRIAL"/>
    <property type="match status" value="1"/>
</dbReference>
<protein>
    <submittedName>
        <fullName evidence="12">YidC/Oxa1 family membrane protein insertase</fullName>
    </submittedName>
</protein>
<keyword evidence="13" id="KW-1185">Reference proteome</keyword>
<keyword evidence="6 10" id="KW-1133">Transmembrane helix</keyword>
<dbReference type="CDD" id="cd20070">
    <property type="entry name" value="5TM_YidC_Alb3"/>
    <property type="match status" value="1"/>
</dbReference>
<evidence type="ECO:0000256" key="9">
    <source>
        <dbReference type="RuleBase" id="RU003945"/>
    </source>
</evidence>
<dbReference type="NCBIfam" id="TIGR03592">
    <property type="entry name" value="yidC_oxa1_cterm"/>
    <property type="match status" value="1"/>
</dbReference>
<organism evidence="12 13">
    <name type="scientific">Eggerthia catenaformis OT 569 = DSM 20559</name>
    <dbReference type="NCBI Taxonomy" id="999415"/>
    <lineage>
        <taxon>Bacteria</taxon>
        <taxon>Bacillati</taxon>
        <taxon>Bacillota</taxon>
        <taxon>Erysipelotrichia</taxon>
        <taxon>Erysipelotrichales</taxon>
        <taxon>Coprobacillaceae</taxon>
        <taxon>Eggerthia</taxon>
    </lineage>
</organism>
<keyword evidence="7 10" id="KW-0472">Membrane</keyword>
<dbReference type="eggNOG" id="COG0706">
    <property type="taxonomic scope" value="Bacteria"/>
</dbReference>
<comment type="similarity">
    <text evidence="9">Belongs to the OXA1/ALB3/YidC family.</text>
</comment>
<evidence type="ECO:0000256" key="6">
    <source>
        <dbReference type="ARBA" id="ARBA00022989"/>
    </source>
</evidence>
<gene>
    <name evidence="12" type="ORF">HMPREF9943_00076</name>
</gene>